<name>A0A1I1LZ95_9GAMM</name>
<keyword evidence="9" id="KW-1185">Reference proteome</keyword>
<comment type="catalytic activity">
    <reaction evidence="1">
        <text>5-hydroxy-2-oxo-4-ureido-2,5-dihydro-1H-imidazole-5-carboxylate + H(+) = (S)-allantoin + CO2</text>
        <dbReference type="Rhea" id="RHEA:26301"/>
        <dbReference type="ChEBI" id="CHEBI:15378"/>
        <dbReference type="ChEBI" id="CHEBI:15678"/>
        <dbReference type="ChEBI" id="CHEBI:16526"/>
        <dbReference type="ChEBI" id="CHEBI:58639"/>
        <dbReference type="EC" id="4.1.1.97"/>
    </reaction>
</comment>
<evidence type="ECO:0000313" key="8">
    <source>
        <dbReference type="EMBL" id="SFC75653.1"/>
    </source>
</evidence>
<comment type="pathway">
    <text evidence="2">Purine metabolism; urate degradation; (S)-allantoin from urate: step 3/3.</text>
</comment>
<dbReference type="GO" id="GO:0051997">
    <property type="term" value="F:2-oxo-4-hydroxy-4-carboxy-5-ureidoimidazoline decarboxylase activity"/>
    <property type="evidence" value="ECO:0007669"/>
    <property type="project" value="UniProtKB-EC"/>
</dbReference>
<keyword evidence="4" id="KW-0659">Purine metabolism</keyword>
<dbReference type="STRING" id="402385.SAMN05421848_2657"/>
<dbReference type="EC" id="4.1.1.97" evidence="3"/>
<dbReference type="PANTHER" id="PTHR43466">
    <property type="entry name" value="2-OXO-4-HYDROXY-4-CARBOXY-5-UREIDOIMIDAZOLINE DECARBOXYLASE-RELATED"/>
    <property type="match status" value="1"/>
</dbReference>
<proteinExistence type="predicted"/>
<accession>A0A1I1LZ95</accession>
<evidence type="ECO:0000313" key="9">
    <source>
        <dbReference type="Proteomes" id="UP000199046"/>
    </source>
</evidence>
<evidence type="ECO:0000256" key="6">
    <source>
        <dbReference type="ARBA" id="ARBA00023239"/>
    </source>
</evidence>
<gene>
    <name evidence="8" type="ORF">SAMN05421848_2657</name>
</gene>
<evidence type="ECO:0000256" key="1">
    <source>
        <dbReference type="ARBA" id="ARBA00001163"/>
    </source>
</evidence>
<dbReference type="GO" id="GO:0006144">
    <property type="term" value="P:purine nucleobase metabolic process"/>
    <property type="evidence" value="ECO:0007669"/>
    <property type="project" value="UniProtKB-KW"/>
</dbReference>
<evidence type="ECO:0000256" key="3">
    <source>
        <dbReference type="ARBA" id="ARBA00012257"/>
    </source>
</evidence>
<dbReference type="AlphaFoldDB" id="A0A1I1LZ95"/>
<dbReference type="OrthoDB" id="9800909at2"/>
<dbReference type="GO" id="GO:0000255">
    <property type="term" value="P:allantoin metabolic process"/>
    <property type="evidence" value="ECO:0007669"/>
    <property type="project" value="InterPro"/>
</dbReference>
<dbReference type="RefSeq" id="WP_090134836.1">
    <property type="nucleotide sequence ID" value="NZ_FOLY01000005.1"/>
</dbReference>
<evidence type="ECO:0000256" key="4">
    <source>
        <dbReference type="ARBA" id="ARBA00022631"/>
    </source>
</evidence>
<dbReference type="InterPro" id="IPR036778">
    <property type="entry name" value="OHCU_decarboxylase_sf"/>
</dbReference>
<dbReference type="InterPro" id="IPR017580">
    <property type="entry name" value="OHCU_decarboxylase-1"/>
</dbReference>
<evidence type="ECO:0000256" key="5">
    <source>
        <dbReference type="ARBA" id="ARBA00022793"/>
    </source>
</evidence>
<sequence length="174" mass="19388">MSVTLETLNHLPEDRFVAHLDGLYEHSPWIVRAIAAQRPFASGDALIEAAQAHVRQASGRQQLDLICAHPELGSRQLARLTPASQAEQRGAGLAEDQERLERLRTLNEAYRRRHGFPFVIAVTGLSPEVIVSTLEVRLPRDSDTEVSESLTQIGHIARQRLHALLDTDQPHSND</sequence>
<keyword evidence="6" id="KW-0456">Lyase</keyword>
<dbReference type="Gene3D" id="1.10.3330.10">
    <property type="entry name" value="Oxo-4-hydroxy-4-carboxy-5-ureidoimidazoline decarboxylase"/>
    <property type="match status" value="1"/>
</dbReference>
<dbReference type="InterPro" id="IPR018020">
    <property type="entry name" value="OHCU_decarboxylase"/>
</dbReference>
<organism evidence="8 9">
    <name type="scientific">Kushneria avicenniae</name>
    <dbReference type="NCBI Taxonomy" id="402385"/>
    <lineage>
        <taxon>Bacteria</taxon>
        <taxon>Pseudomonadati</taxon>
        <taxon>Pseudomonadota</taxon>
        <taxon>Gammaproteobacteria</taxon>
        <taxon>Oceanospirillales</taxon>
        <taxon>Halomonadaceae</taxon>
        <taxon>Kushneria</taxon>
    </lineage>
</organism>
<dbReference type="PANTHER" id="PTHR43466:SF1">
    <property type="entry name" value="2-OXO-4-HYDROXY-4-CARBOXY-5-UREIDOIMIDAZOLINE DECARBOXYLASE-RELATED"/>
    <property type="match status" value="1"/>
</dbReference>
<dbReference type="NCBIfam" id="TIGR03164">
    <property type="entry name" value="UHCUDC"/>
    <property type="match status" value="1"/>
</dbReference>
<dbReference type="SUPFAM" id="SSF158694">
    <property type="entry name" value="UraD-Like"/>
    <property type="match status" value="1"/>
</dbReference>
<reference evidence="9" key="1">
    <citation type="submission" date="2016-10" db="EMBL/GenBank/DDBJ databases">
        <authorList>
            <person name="Varghese N."/>
            <person name="Submissions S."/>
        </authorList>
    </citation>
    <scope>NUCLEOTIDE SEQUENCE [LARGE SCALE GENOMIC DNA]</scope>
    <source>
        <strain evidence="9">DSM 23439</strain>
    </source>
</reference>
<keyword evidence="5" id="KW-0210">Decarboxylase</keyword>
<dbReference type="GO" id="GO:0019628">
    <property type="term" value="P:urate catabolic process"/>
    <property type="evidence" value="ECO:0007669"/>
    <property type="project" value="UniProtKB-UniPathway"/>
</dbReference>
<dbReference type="Pfam" id="PF09349">
    <property type="entry name" value="OHCU_decarbox"/>
    <property type="match status" value="1"/>
</dbReference>
<evidence type="ECO:0000259" key="7">
    <source>
        <dbReference type="Pfam" id="PF09349"/>
    </source>
</evidence>
<protein>
    <recommendedName>
        <fullName evidence="3">2-oxo-4-hydroxy-4-carboxy-5-ureidoimidazoline decarboxylase</fullName>
        <ecNumber evidence="3">4.1.1.97</ecNumber>
    </recommendedName>
</protein>
<dbReference type="UniPathway" id="UPA00394">
    <property type="reaction ID" value="UER00652"/>
</dbReference>
<dbReference type="EMBL" id="FOLY01000005">
    <property type="protein sequence ID" value="SFC75653.1"/>
    <property type="molecule type" value="Genomic_DNA"/>
</dbReference>
<evidence type="ECO:0000256" key="2">
    <source>
        <dbReference type="ARBA" id="ARBA00004754"/>
    </source>
</evidence>
<feature type="domain" description="Oxo-4-hydroxy-4-carboxy-5-ureidoimidazoline decarboxylase" evidence="7">
    <location>
        <begin position="9"/>
        <end position="161"/>
    </location>
</feature>
<dbReference type="Proteomes" id="UP000199046">
    <property type="component" value="Unassembled WGS sequence"/>
</dbReference>